<reference evidence="4" key="1">
    <citation type="journal article" date="2010" name="Science">
        <title>The genome of the Western clawed frog Xenopus tropicalis.</title>
        <authorList>
            <person name="Hellsten U."/>
            <person name="Harland R.M."/>
            <person name="Gilchrist M.J."/>
            <person name="Hendrix D."/>
            <person name="Jurka J."/>
            <person name="Kapitonov V."/>
            <person name="Ovcharenko I."/>
            <person name="Putnam N.H."/>
            <person name="Shu S."/>
            <person name="Taher L."/>
            <person name="Blitz I.L."/>
            <person name="Blumberg B."/>
            <person name="Dichmann D.S."/>
            <person name="Dubchak I."/>
            <person name="Amaya E."/>
            <person name="Detter J.C."/>
            <person name="Fletcher R."/>
            <person name="Gerhard D.S."/>
            <person name="Goodstein D."/>
            <person name="Graves T."/>
            <person name="Grigoriev I.V."/>
            <person name="Grimwood J."/>
            <person name="Kawashima T."/>
            <person name="Lindquist E."/>
            <person name="Lucas S.M."/>
            <person name="Mead P.E."/>
            <person name="Mitros T."/>
            <person name="Ogino H."/>
            <person name="Ohta Y."/>
            <person name="Poliakov A.V."/>
            <person name="Pollet N."/>
            <person name="Robert J."/>
            <person name="Salamov A."/>
            <person name="Sater A.K."/>
            <person name="Schmutz J."/>
            <person name="Terry A."/>
            <person name="Vize P.D."/>
            <person name="Warren W.C."/>
            <person name="Wells D."/>
            <person name="Wills A."/>
            <person name="Wilson R.K."/>
            <person name="Zimmerman L.B."/>
            <person name="Zorn A.M."/>
            <person name="Grainger R."/>
            <person name="Grammer T."/>
            <person name="Khokha M.K."/>
            <person name="Richardson P.M."/>
            <person name="Rokhsar D.S."/>
        </authorList>
    </citation>
    <scope>NUCLEOTIDE SEQUENCE [LARGE SCALE GENOMIC DNA]</scope>
    <source>
        <strain evidence="4">Nigerian</strain>
    </source>
</reference>
<gene>
    <name evidence="4 6 7" type="primary">LOC100487399</name>
</gene>
<dbReference type="InterPro" id="IPR015867">
    <property type="entry name" value="N-reg_PII/ATP_PRibTrfase_C"/>
</dbReference>
<evidence type="ECO:0000256" key="3">
    <source>
        <dbReference type="SAM" id="MobiDB-lite"/>
    </source>
</evidence>
<dbReference type="Gene3D" id="3.30.70.120">
    <property type="match status" value="1"/>
</dbReference>
<dbReference type="GeneTree" id="ENSGT00390000017030"/>
<dbReference type="InterPro" id="IPR011322">
    <property type="entry name" value="N-reg_PII-like_a/b"/>
</dbReference>
<dbReference type="Proteomes" id="UP000008143">
    <property type="component" value="Chromosome 8"/>
</dbReference>
<dbReference type="Pfam" id="PF03091">
    <property type="entry name" value="CutA1"/>
    <property type="match status" value="1"/>
</dbReference>
<dbReference type="RefSeq" id="XP_031747106.1">
    <property type="nucleotide sequence ID" value="XM_031891246.1"/>
</dbReference>
<dbReference type="KEGG" id="xtr:100487399"/>
<evidence type="ECO:0000313" key="4">
    <source>
        <dbReference type="Ensembl" id="ENSXETP00000118063"/>
    </source>
</evidence>
<name>A0A803KCC7_XENTR</name>
<reference evidence="6" key="3">
    <citation type="submission" date="2025-04" db="UniProtKB">
        <authorList>
            <consortium name="RefSeq"/>
        </authorList>
    </citation>
    <scope>IDENTIFICATION</scope>
    <source>
        <strain evidence="6">Nigerian</strain>
        <tissue evidence="6">Liver and blood</tissue>
    </source>
</reference>
<proteinExistence type="inferred from homology"/>
<evidence type="ECO:0000313" key="7">
    <source>
        <dbReference type="Xenbase" id="XB-GENE-29078751"/>
    </source>
</evidence>
<sequence length="198" mass="22354">MIWEQRQSLLMIPVPQTQPDRLPTPPSRHRLRSDGTAESPLNMNCCCQGLPHNGHRSAWILVLLVILGSCMHPILKSIFCHIHSAITGSYISGTHSLVFVNCPNEQIAKEIARGTLEKRLAASVNIMPRTPVLSIWNGEIEESTEILLIIRSKTSMMPELFAYIRFVHIFETPDFISVPIDQGNLDYLKMIENVISEK</sequence>
<evidence type="ECO:0000256" key="2">
    <source>
        <dbReference type="ARBA" id="ARBA00011233"/>
    </source>
</evidence>
<evidence type="ECO:0000313" key="5">
    <source>
        <dbReference type="Proteomes" id="UP000008143"/>
    </source>
</evidence>
<dbReference type="GeneID" id="100487399"/>
<dbReference type="AlphaFoldDB" id="A0A803KCC7"/>
<dbReference type="OMA" id="YLPGHHS"/>
<dbReference type="Ensembl" id="ENSXETT00000118735">
    <property type="protein sequence ID" value="ENSXETP00000110744"/>
    <property type="gene ID" value="ENSXETG00000046897"/>
</dbReference>
<dbReference type="GO" id="GO:0005507">
    <property type="term" value="F:copper ion binding"/>
    <property type="evidence" value="ECO:0000318"/>
    <property type="project" value="GO_Central"/>
</dbReference>
<organism evidence="4">
    <name type="scientific">Xenopus tropicalis</name>
    <name type="common">Western clawed frog</name>
    <name type="synonym">Silurana tropicalis</name>
    <dbReference type="NCBI Taxonomy" id="8364"/>
    <lineage>
        <taxon>Eukaryota</taxon>
        <taxon>Metazoa</taxon>
        <taxon>Chordata</taxon>
        <taxon>Craniata</taxon>
        <taxon>Vertebrata</taxon>
        <taxon>Euteleostomi</taxon>
        <taxon>Amphibia</taxon>
        <taxon>Batrachia</taxon>
        <taxon>Anura</taxon>
        <taxon>Pipoidea</taxon>
        <taxon>Pipidae</taxon>
        <taxon>Xenopodinae</taxon>
        <taxon>Xenopus</taxon>
        <taxon>Silurana</taxon>
    </lineage>
</organism>
<dbReference type="PANTHER" id="PTHR23419">
    <property type="entry name" value="DIVALENT CATION TOLERANCE CUTA-RELATED"/>
    <property type="match status" value="1"/>
</dbReference>
<evidence type="ECO:0000256" key="1">
    <source>
        <dbReference type="ARBA" id="ARBA00010169"/>
    </source>
</evidence>
<dbReference type="FunFam" id="3.30.70.120:FF:000011">
    <property type="entry name" value="CutA divalent cation tolerance homolog-like"/>
    <property type="match status" value="1"/>
</dbReference>
<comment type="similarity">
    <text evidence="1">Belongs to the CutA family.</text>
</comment>
<dbReference type="PANTHER" id="PTHR23419:SF2">
    <property type="entry name" value="CUTA DIVALENT CATION TOLERANCE HOMOLOG-LIKE"/>
    <property type="match status" value="1"/>
</dbReference>
<dbReference type="InterPro" id="IPR004323">
    <property type="entry name" value="Ion_tolerance_CutA"/>
</dbReference>
<dbReference type="Xenbase" id="XB-GENE-29078751">
    <property type="gene designation" value="LOC100487399"/>
</dbReference>
<keyword evidence="5" id="KW-1185">Reference proteome</keyword>
<feature type="region of interest" description="Disordered" evidence="3">
    <location>
        <begin position="14"/>
        <end position="36"/>
    </location>
</feature>
<protein>
    <submittedName>
        <fullName evidence="4 6">Protein CutA homolog</fullName>
    </submittedName>
</protein>
<dbReference type="OrthoDB" id="2017693at2759"/>
<dbReference type="Ensembl" id="ENSXETT00000111877">
    <property type="protein sequence ID" value="ENSXETP00000118063"/>
    <property type="gene ID" value="ENSXETG00000046897"/>
</dbReference>
<reference evidence="4" key="2">
    <citation type="submission" date="2021-03" db="UniProtKB">
        <authorList>
            <consortium name="Ensembl"/>
        </authorList>
    </citation>
    <scope>IDENTIFICATION</scope>
</reference>
<evidence type="ECO:0000313" key="6">
    <source>
        <dbReference type="RefSeq" id="XP_031747106.1"/>
    </source>
</evidence>
<dbReference type="AGR" id="Xenbase:XB-GENE-29078751"/>
<accession>A0A803KCC7</accession>
<dbReference type="GO" id="GO:0010038">
    <property type="term" value="P:response to metal ion"/>
    <property type="evidence" value="ECO:0007669"/>
    <property type="project" value="InterPro"/>
</dbReference>
<dbReference type="SUPFAM" id="SSF54913">
    <property type="entry name" value="GlnB-like"/>
    <property type="match status" value="1"/>
</dbReference>
<comment type="subunit">
    <text evidence="2">Homotrimer.</text>
</comment>